<dbReference type="PANTHER" id="PTHR34070:SF1">
    <property type="entry name" value="DNA ALKYLATION REPAIR PROTEIN"/>
    <property type="match status" value="1"/>
</dbReference>
<organism evidence="1 2">
    <name type="scientific">Prauserella oleivorans</name>
    <dbReference type="NCBI Taxonomy" id="1478153"/>
    <lineage>
        <taxon>Bacteria</taxon>
        <taxon>Bacillati</taxon>
        <taxon>Actinomycetota</taxon>
        <taxon>Actinomycetes</taxon>
        <taxon>Pseudonocardiales</taxon>
        <taxon>Pseudonocardiaceae</taxon>
        <taxon>Prauserella</taxon>
    </lineage>
</organism>
<accession>A0ABW5WEV7</accession>
<sequence>MPSPLARAVHAGLADLADPAKALDMQRYMESDMPFRGVQKPARVRLARQVFAEHPFADRDEWLAAVRELWRDATYREERYLAIDLTGHGPYAHWQSAELLPLCEELIVTGAWWDFVDEIAIRRVGPILRHDPVTVEPVIRAWAYDADRWKRRTAVICQNSSKTDTNRNLLAYCIEANIDDSDSFLRKAIGWALQQHATIEPGWVRSFVKSNPALSPLSRTEALKHLDARPS</sequence>
<evidence type="ECO:0000313" key="2">
    <source>
        <dbReference type="Proteomes" id="UP001597478"/>
    </source>
</evidence>
<dbReference type="Gene3D" id="1.25.10.90">
    <property type="match status" value="1"/>
</dbReference>
<reference evidence="2" key="1">
    <citation type="journal article" date="2019" name="Int. J. Syst. Evol. Microbiol.">
        <title>The Global Catalogue of Microorganisms (GCM) 10K type strain sequencing project: providing services to taxonomists for standard genome sequencing and annotation.</title>
        <authorList>
            <consortium name="The Broad Institute Genomics Platform"/>
            <consortium name="The Broad Institute Genome Sequencing Center for Infectious Disease"/>
            <person name="Wu L."/>
            <person name="Ma J."/>
        </authorList>
    </citation>
    <scope>NUCLEOTIDE SEQUENCE [LARGE SCALE GENOMIC DNA]</scope>
    <source>
        <strain evidence="2">IBRC-M 10906</strain>
    </source>
</reference>
<dbReference type="Proteomes" id="UP001597478">
    <property type="component" value="Unassembled WGS sequence"/>
</dbReference>
<dbReference type="SUPFAM" id="SSF48371">
    <property type="entry name" value="ARM repeat"/>
    <property type="match status" value="1"/>
</dbReference>
<proteinExistence type="predicted"/>
<dbReference type="EMBL" id="JBHUOF010000047">
    <property type="protein sequence ID" value="MFD2802337.1"/>
    <property type="molecule type" value="Genomic_DNA"/>
</dbReference>
<name>A0ABW5WEV7_9PSEU</name>
<evidence type="ECO:0000313" key="1">
    <source>
        <dbReference type="EMBL" id="MFD2802337.1"/>
    </source>
</evidence>
<gene>
    <name evidence="1" type="ORF">ACFS2C_23385</name>
</gene>
<dbReference type="RefSeq" id="WP_377394618.1">
    <property type="nucleotide sequence ID" value="NZ_JBHSAN010000053.1"/>
</dbReference>
<keyword evidence="2" id="KW-1185">Reference proteome</keyword>
<dbReference type="InterPro" id="IPR016024">
    <property type="entry name" value="ARM-type_fold"/>
</dbReference>
<comment type="caution">
    <text evidence="1">The sequence shown here is derived from an EMBL/GenBank/DDBJ whole genome shotgun (WGS) entry which is preliminary data.</text>
</comment>
<dbReference type="CDD" id="cd07064">
    <property type="entry name" value="AlkD_like_1"/>
    <property type="match status" value="1"/>
</dbReference>
<protein>
    <submittedName>
        <fullName evidence="1">DNA alkylation repair protein</fullName>
    </submittedName>
</protein>
<dbReference type="PANTHER" id="PTHR34070">
    <property type="entry name" value="ARMADILLO-TYPE FOLD"/>
    <property type="match status" value="1"/>
</dbReference>
<dbReference type="Pfam" id="PF08713">
    <property type="entry name" value="DNA_alkylation"/>
    <property type="match status" value="1"/>
</dbReference>
<dbReference type="InterPro" id="IPR014825">
    <property type="entry name" value="DNA_alkylation"/>
</dbReference>